<keyword evidence="3" id="KW-0597">Phosphoprotein</keyword>
<evidence type="ECO:0000256" key="4">
    <source>
        <dbReference type="ARBA" id="ARBA00022679"/>
    </source>
</evidence>
<dbReference type="Proteomes" id="UP001501556">
    <property type="component" value="Unassembled WGS sequence"/>
</dbReference>
<dbReference type="SUPFAM" id="SSF55874">
    <property type="entry name" value="ATPase domain of HSP90 chaperone/DNA topoisomerase II/histidine kinase"/>
    <property type="match status" value="1"/>
</dbReference>
<dbReference type="PANTHER" id="PTHR43711">
    <property type="entry name" value="TWO-COMPONENT HISTIDINE KINASE"/>
    <property type="match status" value="1"/>
</dbReference>
<dbReference type="PANTHER" id="PTHR43711:SF26">
    <property type="entry name" value="SENSOR HISTIDINE KINASE RCSC"/>
    <property type="match status" value="1"/>
</dbReference>
<dbReference type="EMBL" id="BAABDI010000005">
    <property type="protein sequence ID" value="GAA3966526.1"/>
    <property type="molecule type" value="Genomic_DNA"/>
</dbReference>
<dbReference type="PRINTS" id="PR00344">
    <property type="entry name" value="BCTRLSENSOR"/>
</dbReference>
<dbReference type="PROSITE" id="PS50109">
    <property type="entry name" value="HIS_KIN"/>
    <property type="match status" value="1"/>
</dbReference>
<dbReference type="RefSeq" id="WP_345121873.1">
    <property type="nucleotide sequence ID" value="NZ_BAABDI010000005.1"/>
</dbReference>
<keyword evidence="5" id="KW-0418">Kinase</keyword>
<dbReference type="CDD" id="cd00075">
    <property type="entry name" value="HATPase"/>
    <property type="match status" value="1"/>
</dbReference>
<name>A0ABP7PJC4_9BACT</name>
<dbReference type="Gene3D" id="1.10.287.130">
    <property type="match status" value="1"/>
</dbReference>
<dbReference type="SMART" id="SM00091">
    <property type="entry name" value="PAS"/>
    <property type="match status" value="1"/>
</dbReference>
<organism evidence="9 10">
    <name type="scientific">Hymenobacter antarcticus</name>
    <dbReference type="NCBI Taxonomy" id="486270"/>
    <lineage>
        <taxon>Bacteria</taxon>
        <taxon>Pseudomonadati</taxon>
        <taxon>Bacteroidota</taxon>
        <taxon>Cytophagia</taxon>
        <taxon>Cytophagales</taxon>
        <taxon>Hymenobacteraceae</taxon>
        <taxon>Hymenobacter</taxon>
    </lineage>
</organism>
<dbReference type="InterPro" id="IPR005467">
    <property type="entry name" value="His_kinase_dom"/>
</dbReference>
<dbReference type="Gene3D" id="3.30.565.10">
    <property type="entry name" value="Histidine kinase-like ATPase, C-terminal domain"/>
    <property type="match status" value="1"/>
</dbReference>
<evidence type="ECO:0000313" key="9">
    <source>
        <dbReference type="EMBL" id="GAA3966526.1"/>
    </source>
</evidence>
<dbReference type="InterPro" id="IPR004358">
    <property type="entry name" value="Sig_transdc_His_kin-like_C"/>
</dbReference>
<dbReference type="CDD" id="cd00130">
    <property type="entry name" value="PAS"/>
    <property type="match status" value="1"/>
</dbReference>
<evidence type="ECO:0000256" key="6">
    <source>
        <dbReference type="ARBA" id="ARBA00023012"/>
    </source>
</evidence>
<dbReference type="Pfam" id="PF13426">
    <property type="entry name" value="PAS_9"/>
    <property type="match status" value="2"/>
</dbReference>
<proteinExistence type="predicted"/>
<dbReference type="SMART" id="SM00387">
    <property type="entry name" value="HATPase_c"/>
    <property type="match status" value="1"/>
</dbReference>
<dbReference type="InterPro" id="IPR050736">
    <property type="entry name" value="Sensor_HK_Regulatory"/>
</dbReference>
<dbReference type="InterPro" id="IPR003661">
    <property type="entry name" value="HisK_dim/P_dom"/>
</dbReference>
<dbReference type="InterPro" id="IPR003594">
    <property type="entry name" value="HATPase_dom"/>
</dbReference>
<dbReference type="CDD" id="cd00082">
    <property type="entry name" value="HisKA"/>
    <property type="match status" value="1"/>
</dbReference>
<dbReference type="SUPFAM" id="SSF47384">
    <property type="entry name" value="Homodimeric domain of signal transducing histidine kinase"/>
    <property type="match status" value="1"/>
</dbReference>
<dbReference type="SMART" id="SM00388">
    <property type="entry name" value="HisKA"/>
    <property type="match status" value="1"/>
</dbReference>
<dbReference type="Pfam" id="PF00512">
    <property type="entry name" value="HisKA"/>
    <property type="match status" value="1"/>
</dbReference>
<evidence type="ECO:0000256" key="7">
    <source>
        <dbReference type="SAM" id="Coils"/>
    </source>
</evidence>
<dbReference type="NCBIfam" id="TIGR00229">
    <property type="entry name" value="sensory_box"/>
    <property type="match status" value="1"/>
</dbReference>
<reference evidence="10" key="1">
    <citation type="journal article" date="2019" name="Int. J. Syst. Evol. Microbiol.">
        <title>The Global Catalogue of Microorganisms (GCM) 10K type strain sequencing project: providing services to taxonomists for standard genome sequencing and annotation.</title>
        <authorList>
            <consortium name="The Broad Institute Genomics Platform"/>
            <consortium name="The Broad Institute Genome Sequencing Center for Infectious Disease"/>
            <person name="Wu L."/>
            <person name="Ma J."/>
        </authorList>
    </citation>
    <scope>NUCLEOTIDE SEQUENCE [LARGE SCALE GENOMIC DNA]</scope>
    <source>
        <strain evidence="10">JCM 17217</strain>
    </source>
</reference>
<dbReference type="InterPro" id="IPR035965">
    <property type="entry name" value="PAS-like_dom_sf"/>
</dbReference>
<dbReference type="InterPro" id="IPR000014">
    <property type="entry name" value="PAS"/>
</dbReference>
<protein>
    <recommendedName>
        <fullName evidence="2">histidine kinase</fullName>
        <ecNumber evidence="2">2.7.13.3</ecNumber>
    </recommendedName>
</protein>
<dbReference type="SUPFAM" id="SSF55785">
    <property type="entry name" value="PYP-like sensor domain (PAS domain)"/>
    <property type="match status" value="2"/>
</dbReference>
<feature type="domain" description="Histidine kinase" evidence="8">
    <location>
        <begin position="317"/>
        <end position="532"/>
    </location>
</feature>
<dbReference type="EC" id="2.7.13.3" evidence="2"/>
<evidence type="ECO:0000256" key="2">
    <source>
        <dbReference type="ARBA" id="ARBA00012438"/>
    </source>
</evidence>
<comment type="catalytic activity">
    <reaction evidence="1">
        <text>ATP + protein L-histidine = ADP + protein N-phospho-L-histidine.</text>
        <dbReference type="EC" id="2.7.13.3"/>
    </reaction>
</comment>
<keyword evidence="4" id="KW-0808">Transferase</keyword>
<accession>A0ABP7PJC4</accession>
<dbReference type="InterPro" id="IPR036890">
    <property type="entry name" value="HATPase_C_sf"/>
</dbReference>
<keyword evidence="10" id="KW-1185">Reference proteome</keyword>
<evidence type="ECO:0000256" key="1">
    <source>
        <dbReference type="ARBA" id="ARBA00000085"/>
    </source>
</evidence>
<evidence type="ECO:0000256" key="5">
    <source>
        <dbReference type="ARBA" id="ARBA00022777"/>
    </source>
</evidence>
<evidence type="ECO:0000259" key="8">
    <source>
        <dbReference type="PROSITE" id="PS50109"/>
    </source>
</evidence>
<evidence type="ECO:0000256" key="3">
    <source>
        <dbReference type="ARBA" id="ARBA00022553"/>
    </source>
</evidence>
<comment type="caution">
    <text evidence="9">The sequence shown here is derived from an EMBL/GenBank/DDBJ whole genome shotgun (WGS) entry which is preliminary data.</text>
</comment>
<dbReference type="Gene3D" id="3.30.450.20">
    <property type="entry name" value="PAS domain"/>
    <property type="match status" value="2"/>
</dbReference>
<sequence>MAVNLFNNPLTDTLFERAQDFVGLYDVELGWFTRVNPAGYLLLGYPSARALYTDPVRSLQPQKLPHGEWERLCRLVLRTGHQEFETEVRRQAGSTFWARIELTSLTLEGRPYLLIRLTDTNRLHEAERSLAQSVRRFEAVFTHATIGIIVCNQHGDIVSANAKAQQQFDYSIAELLRLRIEALVPDGVWARHEQLRQTFGAHPQARAMGANRDLQARRRDGSAFPVEISLSYFHLDQQLFAVAYIIDISHKQQAERDLQAERQRVERLNADLERKVADRTHALMTTLAQLERRSEELTKALAAEQELGELKSRFVSMASHEFRTPLTAVLTSAALIEKYPTTEQQDRRLRHLGRIRLSVKHLNDILEEFLSVGKIEEGRIAAQPARSELPALLRDAVAEVQGLRKAGQHIELALHDLGPLWLDASLLHKILVNLLSNALKYSGENTTITVRASGQQHRLTLSVQDEGVGISREDQEHLFERFFRARNVTNVPGTGLGLYIIARYLELMGGTIALQSALDQGTTITIVIPYEDHSAD</sequence>
<dbReference type="InterPro" id="IPR036097">
    <property type="entry name" value="HisK_dim/P_sf"/>
</dbReference>
<keyword evidence="7" id="KW-0175">Coiled coil</keyword>
<dbReference type="Pfam" id="PF02518">
    <property type="entry name" value="HATPase_c"/>
    <property type="match status" value="1"/>
</dbReference>
<feature type="coiled-coil region" evidence="7">
    <location>
        <begin position="251"/>
        <end position="307"/>
    </location>
</feature>
<keyword evidence="6" id="KW-0902">Two-component regulatory system</keyword>
<evidence type="ECO:0000313" key="10">
    <source>
        <dbReference type="Proteomes" id="UP001501556"/>
    </source>
</evidence>
<gene>
    <name evidence="9" type="ORF">GCM10022407_11010</name>
</gene>